<name>A0AA39FNJ1_9HYME</name>
<comment type="caution">
    <text evidence="1">The sequence shown here is derived from an EMBL/GenBank/DDBJ whole genome shotgun (WGS) entry which is preliminary data.</text>
</comment>
<protein>
    <submittedName>
        <fullName evidence="1">Uncharacterized protein</fullName>
    </submittedName>
</protein>
<evidence type="ECO:0000313" key="2">
    <source>
        <dbReference type="Proteomes" id="UP001168990"/>
    </source>
</evidence>
<accession>A0AA39FNJ1</accession>
<dbReference type="EMBL" id="JAQQBS010000002">
    <property type="protein sequence ID" value="KAK0172803.1"/>
    <property type="molecule type" value="Genomic_DNA"/>
</dbReference>
<organism evidence="1 2">
    <name type="scientific">Microctonus aethiopoides</name>
    <dbReference type="NCBI Taxonomy" id="144406"/>
    <lineage>
        <taxon>Eukaryota</taxon>
        <taxon>Metazoa</taxon>
        <taxon>Ecdysozoa</taxon>
        <taxon>Arthropoda</taxon>
        <taxon>Hexapoda</taxon>
        <taxon>Insecta</taxon>
        <taxon>Pterygota</taxon>
        <taxon>Neoptera</taxon>
        <taxon>Endopterygota</taxon>
        <taxon>Hymenoptera</taxon>
        <taxon>Apocrita</taxon>
        <taxon>Ichneumonoidea</taxon>
        <taxon>Braconidae</taxon>
        <taxon>Euphorinae</taxon>
        <taxon>Microctonus</taxon>
    </lineage>
</organism>
<sequence length="180" mass="20087">MIPTINGAEIVLSIVAKYKDILAHNRKRKESEIVKENFAELVKKSETLFDIVVCKCSNTEDCKCKTKSRVPVCLKDFLDDQRNDRKLTVAHAIRSMRTAKDKDIESLNSQLSTSFISRSDCSYTQSSHSEPGPQNQMRYGLSNLVMAIDRTGVSLRNAAIIANAVLQDVGLIGPHNTSMR</sequence>
<evidence type="ECO:0000313" key="1">
    <source>
        <dbReference type="EMBL" id="KAK0172803.1"/>
    </source>
</evidence>
<proteinExistence type="predicted"/>
<gene>
    <name evidence="1" type="ORF">PV328_006077</name>
</gene>
<reference evidence="1" key="2">
    <citation type="submission" date="2023-03" db="EMBL/GenBank/DDBJ databases">
        <authorList>
            <person name="Inwood S.N."/>
            <person name="Skelly J.G."/>
            <person name="Guhlin J."/>
            <person name="Harrop T.W.R."/>
            <person name="Goldson S.G."/>
            <person name="Dearden P.K."/>
        </authorList>
    </citation>
    <scope>NUCLEOTIDE SEQUENCE</scope>
    <source>
        <strain evidence="1">Irish</strain>
        <tissue evidence="1">Whole body</tissue>
    </source>
</reference>
<keyword evidence="2" id="KW-1185">Reference proteome</keyword>
<dbReference type="AlphaFoldDB" id="A0AA39FNJ1"/>
<dbReference type="Proteomes" id="UP001168990">
    <property type="component" value="Unassembled WGS sequence"/>
</dbReference>
<reference evidence="1" key="1">
    <citation type="journal article" date="2023" name="bioRxiv">
        <title>Scaffold-level genome assemblies of two parasitoid biocontrol wasps reveal the parthenogenesis mechanism and an associated novel virus.</title>
        <authorList>
            <person name="Inwood S."/>
            <person name="Skelly J."/>
            <person name="Guhlin J."/>
            <person name="Harrop T."/>
            <person name="Goldson S."/>
            <person name="Dearden P."/>
        </authorList>
    </citation>
    <scope>NUCLEOTIDE SEQUENCE</scope>
    <source>
        <strain evidence="1">Irish</strain>
        <tissue evidence="1">Whole body</tissue>
    </source>
</reference>